<dbReference type="Gene3D" id="3.40.50.720">
    <property type="entry name" value="NAD(P)-binding Rossmann-like Domain"/>
    <property type="match status" value="1"/>
</dbReference>
<name>A0A0G4EQU0_VITBC</name>
<dbReference type="InterPro" id="IPR013549">
    <property type="entry name" value="DUF1731"/>
</dbReference>
<gene>
    <name evidence="3" type="ORF">Vbra_1531</name>
</gene>
<evidence type="ECO:0000313" key="3">
    <source>
        <dbReference type="EMBL" id="CEL99615.1"/>
    </source>
</evidence>
<dbReference type="STRING" id="1169540.A0A0G4EQU0"/>
<dbReference type="Pfam" id="PF01370">
    <property type="entry name" value="Epimerase"/>
    <property type="match status" value="1"/>
</dbReference>
<dbReference type="AlphaFoldDB" id="A0A0G4EQU0"/>
<protein>
    <recommendedName>
        <fullName evidence="5">DUF1731 domain-containing protein</fullName>
    </recommendedName>
</protein>
<dbReference type="InterPro" id="IPR001509">
    <property type="entry name" value="Epimerase_deHydtase"/>
</dbReference>
<dbReference type="VEuPathDB" id="CryptoDB:Vbra_1531"/>
<proteinExistence type="predicted"/>
<evidence type="ECO:0000259" key="1">
    <source>
        <dbReference type="Pfam" id="PF01370"/>
    </source>
</evidence>
<dbReference type="EMBL" id="CDMY01000284">
    <property type="protein sequence ID" value="CEL99615.1"/>
    <property type="molecule type" value="Genomic_DNA"/>
</dbReference>
<dbReference type="SUPFAM" id="SSF51735">
    <property type="entry name" value="NAD(P)-binding Rossmann-fold domains"/>
    <property type="match status" value="1"/>
</dbReference>
<dbReference type="InterPro" id="IPR010099">
    <property type="entry name" value="SDR39U1"/>
</dbReference>
<evidence type="ECO:0008006" key="5">
    <source>
        <dbReference type="Google" id="ProtNLM"/>
    </source>
</evidence>
<dbReference type="PANTHER" id="PTHR11092:SF0">
    <property type="entry name" value="EPIMERASE FAMILY PROTEIN SDR39U1"/>
    <property type="match status" value="1"/>
</dbReference>
<feature type="domain" description="DUF1731" evidence="2">
    <location>
        <begin position="345"/>
        <end position="390"/>
    </location>
</feature>
<accession>A0A0G4EQU0</accession>
<feature type="domain" description="NAD-dependent epimerase/dehydratase" evidence="1">
    <location>
        <begin position="88"/>
        <end position="309"/>
    </location>
</feature>
<dbReference type="InterPro" id="IPR036291">
    <property type="entry name" value="NAD(P)-bd_dom_sf"/>
</dbReference>
<keyword evidence="4" id="KW-1185">Reference proteome</keyword>
<dbReference type="Pfam" id="PF08338">
    <property type="entry name" value="DUF1731"/>
    <property type="match status" value="1"/>
</dbReference>
<dbReference type="OrthoDB" id="276721at2759"/>
<dbReference type="PANTHER" id="PTHR11092">
    <property type="entry name" value="SUGAR NUCLEOTIDE EPIMERASE RELATED"/>
    <property type="match status" value="1"/>
</dbReference>
<dbReference type="InParanoid" id="A0A0G4EQU0"/>
<organism evidence="3 4">
    <name type="scientific">Vitrella brassicaformis (strain CCMP3155)</name>
    <dbReference type="NCBI Taxonomy" id="1169540"/>
    <lineage>
        <taxon>Eukaryota</taxon>
        <taxon>Sar</taxon>
        <taxon>Alveolata</taxon>
        <taxon>Colpodellida</taxon>
        <taxon>Vitrellaceae</taxon>
        <taxon>Vitrella</taxon>
    </lineage>
</organism>
<reference evidence="3 4" key="1">
    <citation type="submission" date="2014-11" db="EMBL/GenBank/DDBJ databases">
        <authorList>
            <person name="Zhu J."/>
            <person name="Qi W."/>
            <person name="Song R."/>
        </authorList>
    </citation>
    <scope>NUCLEOTIDE SEQUENCE [LARGE SCALE GENOMIC DNA]</scope>
</reference>
<evidence type="ECO:0000259" key="2">
    <source>
        <dbReference type="Pfam" id="PF08338"/>
    </source>
</evidence>
<sequence length="405" mass="43206">MKLSMQPPSPVSLLAAVSSLILSFHQPSPAAAFTLSSPVSPSAHLRLAHYPRPPSPSRLCALDFLKDLMGTERERGGGTAVMAKSYTIALTGSGGLVGSELMSMLEGTQINGRDVLVKRLVRRQPETVDEVQWDASAGDPSLLQDVDAIVHLAGENVGSGEGLLAPLGRWSESKKRKILESRVQGTRAVVDAILGMQRPPSVFVCASAVGYYGFNSGERLFDEGDAQGEGFLADVCRQWEEEAQRAASKTRVVNTRFGVVMSRHGGALTKLLPLFSLGGGGVLGSGEQWFPWVSRRDVAGAILHALKTESLQGPVNVVGPSCVTNAEFTKALGRVLSRPTFFPLPTPVAQVLFGEMGEELLLGGQNVTPKKLLESGYEFQDSTIESALSWAVNQDDVVPAGKTLK</sequence>
<dbReference type="PhylomeDB" id="A0A0G4EQU0"/>
<dbReference type="Proteomes" id="UP000041254">
    <property type="component" value="Unassembled WGS sequence"/>
</dbReference>
<dbReference type="NCBIfam" id="TIGR01777">
    <property type="entry name" value="yfcH"/>
    <property type="match status" value="1"/>
</dbReference>
<evidence type="ECO:0000313" key="4">
    <source>
        <dbReference type="Proteomes" id="UP000041254"/>
    </source>
</evidence>